<dbReference type="GO" id="GO:0000724">
    <property type="term" value="P:double-strand break repair via homologous recombination"/>
    <property type="evidence" value="ECO:0007669"/>
    <property type="project" value="UniProtKB-ARBA"/>
</dbReference>
<dbReference type="GO" id="GO:0005634">
    <property type="term" value="C:nucleus"/>
    <property type="evidence" value="ECO:0007669"/>
    <property type="project" value="InterPro"/>
</dbReference>
<evidence type="ECO:0000256" key="1">
    <source>
        <dbReference type="ARBA" id="ARBA00009947"/>
    </source>
</evidence>
<keyword evidence="2" id="KW-0143">Chaperone</keyword>
<protein>
    <recommendedName>
        <fullName evidence="6">Transmembrane protein</fullName>
    </recommendedName>
</protein>
<keyword evidence="3" id="KW-0472">Membrane</keyword>
<dbReference type="SUPFAM" id="SSF143113">
    <property type="entry name" value="NAP-like"/>
    <property type="match status" value="1"/>
</dbReference>
<dbReference type="Proteomes" id="UP000325577">
    <property type="component" value="Linkage Group LG2"/>
</dbReference>
<sequence>MLSTLMRNLFTPTRSCRRSKTSSRTSMSKQVMKSWKLEVEQKYNEIHKPVYEKQNDIIKSTRSCRRSKTSSRTSMNKQVMKSWKLEVEQKYNEIHKPVYEKQNDIIKSTRSCRRSKTSSRTSMNKQVMKSWKLEVEQKYNEIPKPVYEKQNDIIKSIPDFRLTAFQSHLAGRKRVWIMRVPNGVAQEKKGSKRPHAEESFFTWSSETQQKDDMNEIHDVGCRESKGGFMVQHFLYFNNEADEKDFDGEVDDEGKAAMTWRRRVIMGKKLMMMMMAIKILSSGYLLIWAFTALVMACVKWSPKL</sequence>
<dbReference type="PANTHER" id="PTHR11875">
    <property type="entry name" value="TESTIS-SPECIFIC Y-ENCODED PROTEIN"/>
    <property type="match status" value="1"/>
</dbReference>
<dbReference type="InterPro" id="IPR037231">
    <property type="entry name" value="NAP-like_sf"/>
</dbReference>
<proteinExistence type="inferred from homology"/>
<dbReference type="EMBL" id="CM018043">
    <property type="protein sequence ID" value="KAA8530146.1"/>
    <property type="molecule type" value="Genomic_DNA"/>
</dbReference>
<evidence type="ECO:0000313" key="4">
    <source>
        <dbReference type="EMBL" id="KAA8530146.1"/>
    </source>
</evidence>
<dbReference type="InterPro" id="IPR002164">
    <property type="entry name" value="NAP_family"/>
</dbReference>
<evidence type="ECO:0000313" key="5">
    <source>
        <dbReference type="Proteomes" id="UP000325577"/>
    </source>
</evidence>
<keyword evidence="5" id="KW-1185">Reference proteome</keyword>
<evidence type="ECO:0008006" key="6">
    <source>
        <dbReference type="Google" id="ProtNLM"/>
    </source>
</evidence>
<evidence type="ECO:0000256" key="3">
    <source>
        <dbReference type="SAM" id="Phobius"/>
    </source>
</evidence>
<accession>A0A5J5AKG2</accession>
<comment type="similarity">
    <text evidence="1">Belongs to the nucleosome assembly protein (NAP) family.</text>
</comment>
<feature type="transmembrane region" description="Helical" evidence="3">
    <location>
        <begin position="269"/>
        <end position="295"/>
    </location>
</feature>
<keyword evidence="3" id="KW-1133">Transmembrane helix</keyword>
<dbReference type="AlphaFoldDB" id="A0A5J5AKG2"/>
<name>A0A5J5AKG2_9ASTE</name>
<gene>
    <name evidence="4" type="ORF">F0562_004855</name>
</gene>
<reference evidence="4 5" key="1">
    <citation type="submission" date="2019-09" db="EMBL/GenBank/DDBJ databases">
        <title>A chromosome-level genome assembly of the Chinese tupelo Nyssa sinensis.</title>
        <authorList>
            <person name="Yang X."/>
            <person name="Kang M."/>
            <person name="Yang Y."/>
            <person name="Xiong H."/>
            <person name="Wang M."/>
            <person name="Zhang Z."/>
            <person name="Wang Z."/>
            <person name="Wu H."/>
            <person name="Ma T."/>
            <person name="Liu J."/>
            <person name="Xi Z."/>
        </authorList>
    </citation>
    <scope>NUCLEOTIDE SEQUENCE [LARGE SCALE GENOMIC DNA]</scope>
    <source>
        <strain evidence="4">J267</strain>
        <tissue evidence="4">Leaf</tissue>
    </source>
</reference>
<dbReference type="GO" id="GO:0042393">
    <property type="term" value="F:histone binding"/>
    <property type="evidence" value="ECO:0007669"/>
    <property type="project" value="UniProtKB-ARBA"/>
</dbReference>
<evidence type="ECO:0000256" key="2">
    <source>
        <dbReference type="ARBA" id="ARBA00023186"/>
    </source>
</evidence>
<dbReference type="GO" id="GO:0006334">
    <property type="term" value="P:nucleosome assembly"/>
    <property type="evidence" value="ECO:0007669"/>
    <property type="project" value="InterPro"/>
</dbReference>
<organism evidence="4 5">
    <name type="scientific">Nyssa sinensis</name>
    <dbReference type="NCBI Taxonomy" id="561372"/>
    <lineage>
        <taxon>Eukaryota</taxon>
        <taxon>Viridiplantae</taxon>
        <taxon>Streptophyta</taxon>
        <taxon>Embryophyta</taxon>
        <taxon>Tracheophyta</taxon>
        <taxon>Spermatophyta</taxon>
        <taxon>Magnoliopsida</taxon>
        <taxon>eudicotyledons</taxon>
        <taxon>Gunneridae</taxon>
        <taxon>Pentapetalae</taxon>
        <taxon>asterids</taxon>
        <taxon>Cornales</taxon>
        <taxon>Nyssaceae</taxon>
        <taxon>Nyssa</taxon>
    </lineage>
</organism>
<dbReference type="Gene3D" id="1.20.5.1500">
    <property type="match status" value="3"/>
</dbReference>
<dbReference type="OrthoDB" id="19419at2759"/>
<keyword evidence="3" id="KW-0812">Transmembrane</keyword>